<organism evidence="2 3">
    <name type="scientific">Olea europaea subsp. europaea</name>
    <dbReference type="NCBI Taxonomy" id="158383"/>
    <lineage>
        <taxon>Eukaryota</taxon>
        <taxon>Viridiplantae</taxon>
        <taxon>Streptophyta</taxon>
        <taxon>Embryophyta</taxon>
        <taxon>Tracheophyta</taxon>
        <taxon>Spermatophyta</taxon>
        <taxon>Magnoliopsida</taxon>
        <taxon>eudicotyledons</taxon>
        <taxon>Gunneridae</taxon>
        <taxon>Pentapetalae</taxon>
        <taxon>asterids</taxon>
        <taxon>lamiids</taxon>
        <taxon>Lamiales</taxon>
        <taxon>Oleaceae</taxon>
        <taxon>Oleeae</taxon>
        <taxon>Olea</taxon>
    </lineage>
</organism>
<evidence type="ECO:0000256" key="1">
    <source>
        <dbReference type="SAM" id="Phobius"/>
    </source>
</evidence>
<reference evidence="2 3" key="1">
    <citation type="submission" date="2019-12" db="EMBL/GenBank/DDBJ databases">
        <authorList>
            <person name="Alioto T."/>
            <person name="Alioto T."/>
            <person name="Gomez Garrido J."/>
        </authorList>
    </citation>
    <scope>NUCLEOTIDE SEQUENCE [LARGE SCALE GENOMIC DNA]</scope>
</reference>
<dbReference type="Gramene" id="OE9A010823T1">
    <property type="protein sequence ID" value="OE9A010823C1"/>
    <property type="gene ID" value="OE9A010823"/>
</dbReference>
<feature type="transmembrane region" description="Helical" evidence="1">
    <location>
        <begin position="6"/>
        <end position="27"/>
    </location>
</feature>
<dbReference type="EMBL" id="CACTIH010009637">
    <property type="protein sequence ID" value="CAA3032636.1"/>
    <property type="molecule type" value="Genomic_DNA"/>
</dbReference>
<dbReference type="PANTHER" id="PTHR36595">
    <property type="entry name" value="TRANSMEMBRANE PROTEIN"/>
    <property type="match status" value="1"/>
</dbReference>
<name>A0A8S0VL51_OLEEU</name>
<dbReference type="Proteomes" id="UP000594638">
    <property type="component" value="Unassembled WGS sequence"/>
</dbReference>
<proteinExistence type="predicted"/>
<dbReference type="PANTHER" id="PTHR36595:SF2">
    <property type="entry name" value="SERINE_THREONINE-PROTEIN KINASE FHKB-RELATED"/>
    <property type="match status" value="1"/>
</dbReference>
<keyword evidence="3" id="KW-1185">Reference proteome</keyword>
<sequence>MKIVNQVFIFMFLTIRKVFLIFSKLFPVSQCQKLNLSEIFTTKKSTHLLILGIILFTFIVTSLAILFGDSELYISSSFLDSSMHVTPPVYAQDQHEEDDETVIKHGSEEDFIPRLVHVKYTDGQHEYEGEEIDDYSLYDPYHAYDGDDEANDDDDDEEEDYYNDDLNWRIEEFLGMMKKGWREEMLEERLHYTLSKSASKQDSQITMADYNLGLTTQTHKSTSTTYHYAHEQVADKLQIISLCL</sequence>
<dbReference type="AlphaFoldDB" id="A0A8S0VL51"/>
<keyword evidence="1" id="KW-0472">Membrane</keyword>
<keyword evidence="1" id="KW-1133">Transmembrane helix</keyword>
<accession>A0A8S0VL51</accession>
<evidence type="ECO:0000313" key="2">
    <source>
        <dbReference type="EMBL" id="CAA3032636.1"/>
    </source>
</evidence>
<feature type="transmembrane region" description="Helical" evidence="1">
    <location>
        <begin position="48"/>
        <end position="68"/>
    </location>
</feature>
<protein>
    <submittedName>
        <fullName evidence="2">Uncharacterized protein</fullName>
    </submittedName>
</protein>
<keyword evidence="1" id="KW-0812">Transmembrane</keyword>
<comment type="caution">
    <text evidence="2">The sequence shown here is derived from an EMBL/GenBank/DDBJ whole genome shotgun (WGS) entry which is preliminary data.</text>
</comment>
<gene>
    <name evidence="2" type="ORF">OLEA9_A010823</name>
</gene>
<evidence type="ECO:0000313" key="3">
    <source>
        <dbReference type="Proteomes" id="UP000594638"/>
    </source>
</evidence>